<dbReference type="GO" id="GO:0071763">
    <property type="term" value="P:nuclear membrane organization"/>
    <property type="evidence" value="ECO:0007669"/>
    <property type="project" value="TreeGrafter"/>
</dbReference>
<evidence type="ECO:0000313" key="2">
    <source>
        <dbReference type="EMBL" id="TVU08400.1"/>
    </source>
</evidence>
<keyword evidence="3" id="KW-1185">Reference proteome</keyword>
<evidence type="ECO:0000256" key="1">
    <source>
        <dbReference type="SAM" id="MobiDB-lite"/>
    </source>
</evidence>
<sequence>MESGDPRPSASGWASPPPPAPPPPPPTGWLAGLVSGAGRILASVLGPESSGCGSGSTAASDGDSLSVSCSPASSRSRGEDHNDDADHDDSSLFPLKNNQLNQCERETVRKDYAGSLAIVSEVEPKDAIMQLLMQETYSRSECSKFIKIIQERVLDSDSGDVDAGGLALPTAQKAGGQAVDGYSSFSPNEFSSAISSHVINGHGFDKSVAAGTIPKLTHTNQGPFTYNADNIQPALKRNFSVREDACEEVRRVRPRINGNPFDIPKIKQVDIIRNRQAANSCEELKTKNPDASRDENILSADFSGANNLPYPNIISKVESADEVLDVPNKPSIVTQAFDSSSLQGGVDQINYGTIIFNQCSSKDLKKGFPLKVEPLNVCIPFEEQMDLSLQKQEHDVSDDSGSLSKLMLKEDIEAASSLPMGIQIQNGSKNRRRRQSNPQKATPTPSRSAAKGSRRKNNDIVVKSEMDLLEQSKLALTGQEPESGDIPVKRPVGRPRKAKVTPIISG</sequence>
<evidence type="ECO:0000313" key="3">
    <source>
        <dbReference type="Proteomes" id="UP000324897"/>
    </source>
</evidence>
<proteinExistence type="predicted"/>
<feature type="region of interest" description="Disordered" evidence="1">
    <location>
        <begin position="417"/>
        <end position="460"/>
    </location>
</feature>
<organism evidence="2 3">
    <name type="scientific">Eragrostis curvula</name>
    <name type="common">weeping love grass</name>
    <dbReference type="NCBI Taxonomy" id="38414"/>
    <lineage>
        <taxon>Eukaryota</taxon>
        <taxon>Viridiplantae</taxon>
        <taxon>Streptophyta</taxon>
        <taxon>Embryophyta</taxon>
        <taxon>Tracheophyta</taxon>
        <taxon>Spermatophyta</taxon>
        <taxon>Magnoliopsida</taxon>
        <taxon>Liliopsida</taxon>
        <taxon>Poales</taxon>
        <taxon>Poaceae</taxon>
        <taxon>PACMAD clade</taxon>
        <taxon>Chloridoideae</taxon>
        <taxon>Eragrostideae</taxon>
        <taxon>Eragrostidinae</taxon>
        <taxon>Eragrostis</taxon>
    </lineage>
</organism>
<reference evidence="2 3" key="1">
    <citation type="journal article" date="2019" name="Sci. Rep.">
        <title>A high-quality genome of Eragrostis curvula grass provides insights into Poaceae evolution and supports new strategies to enhance forage quality.</title>
        <authorList>
            <person name="Carballo J."/>
            <person name="Santos B.A.C.M."/>
            <person name="Zappacosta D."/>
            <person name="Garbus I."/>
            <person name="Selva J.P."/>
            <person name="Gallo C.A."/>
            <person name="Diaz A."/>
            <person name="Albertini E."/>
            <person name="Caccamo M."/>
            <person name="Echenique V."/>
        </authorList>
    </citation>
    <scope>NUCLEOTIDE SEQUENCE [LARGE SCALE GENOMIC DNA]</scope>
    <source>
        <strain evidence="3">cv. Victoria</strain>
        <tissue evidence="2">Leaf</tissue>
    </source>
</reference>
<dbReference type="Gramene" id="TVU08400">
    <property type="protein sequence ID" value="TVU08400"/>
    <property type="gene ID" value="EJB05_41804"/>
</dbReference>
<feature type="compositionally biased region" description="Pro residues" evidence="1">
    <location>
        <begin position="15"/>
        <end position="27"/>
    </location>
</feature>
<dbReference type="GO" id="GO:0005635">
    <property type="term" value="C:nuclear envelope"/>
    <property type="evidence" value="ECO:0007669"/>
    <property type="project" value="TreeGrafter"/>
</dbReference>
<dbReference type="PANTHER" id="PTHR33416:SF14">
    <property type="entry name" value="OS06G0658500 PROTEIN"/>
    <property type="match status" value="1"/>
</dbReference>
<feature type="compositionally biased region" description="Low complexity" evidence="1">
    <location>
        <begin position="49"/>
        <end position="75"/>
    </location>
</feature>
<comment type="caution">
    <text evidence="2">The sequence shown here is derived from an EMBL/GenBank/DDBJ whole genome shotgun (WGS) entry which is preliminary data.</text>
</comment>
<feature type="compositionally biased region" description="Polar residues" evidence="1">
    <location>
        <begin position="436"/>
        <end position="447"/>
    </location>
</feature>
<accession>A0A5J9TAD9</accession>
<feature type="non-terminal residue" evidence="2">
    <location>
        <position position="1"/>
    </location>
</feature>
<dbReference type="EMBL" id="RWGY01000039">
    <property type="protein sequence ID" value="TVU08400.1"/>
    <property type="molecule type" value="Genomic_DNA"/>
</dbReference>
<dbReference type="Proteomes" id="UP000324897">
    <property type="component" value="Chromosome 3"/>
</dbReference>
<dbReference type="OrthoDB" id="628468at2759"/>
<feature type="region of interest" description="Disordered" evidence="1">
    <location>
        <begin position="1"/>
        <end position="32"/>
    </location>
</feature>
<feature type="compositionally biased region" description="Low complexity" evidence="1">
    <location>
        <begin position="1"/>
        <end position="14"/>
    </location>
</feature>
<dbReference type="AlphaFoldDB" id="A0A5J9TAD9"/>
<feature type="region of interest" description="Disordered" evidence="1">
    <location>
        <begin position="475"/>
        <end position="506"/>
    </location>
</feature>
<gene>
    <name evidence="2" type="ORF">EJB05_41804</name>
</gene>
<name>A0A5J9TAD9_9POAL</name>
<feature type="region of interest" description="Disordered" evidence="1">
    <location>
        <begin position="44"/>
        <end position="98"/>
    </location>
</feature>
<dbReference type="PANTHER" id="PTHR33416">
    <property type="entry name" value="NUCLEAR PORE COMPLEX PROTEIN NUP1"/>
    <property type="match status" value="1"/>
</dbReference>
<protein>
    <submittedName>
        <fullName evidence="2">Uncharacterized protein</fullName>
    </submittedName>
</protein>